<dbReference type="KEGG" id="vcm:VCM66_2096"/>
<sequence>MTRKVELRLLTGGVQTPPFLFCHTHMARALPISSVSK</sequence>
<accession>C3LPH8</accession>
<dbReference type="AlphaFoldDB" id="C3LPH8"/>
<protein>
    <submittedName>
        <fullName evidence="1">Uncharacterized protein</fullName>
    </submittedName>
</protein>
<organism evidence="1 2">
    <name type="scientific">Vibrio cholerae serotype O1 (strain M66-2)</name>
    <dbReference type="NCBI Taxonomy" id="579112"/>
    <lineage>
        <taxon>Bacteria</taxon>
        <taxon>Pseudomonadati</taxon>
        <taxon>Pseudomonadota</taxon>
        <taxon>Gammaproteobacteria</taxon>
        <taxon>Vibrionales</taxon>
        <taxon>Vibrionaceae</taxon>
        <taxon>Vibrio</taxon>
    </lineage>
</organism>
<reference evidence="1 2" key="1">
    <citation type="journal article" date="2008" name="PLoS ONE">
        <title>A recalibrated molecular clock and independent origins for the cholera pandemic clones.</title>
        <authorList>
            <person name="Feng L."/>
            <person name="Reeves P.R."/>
            <person name="Lan R."/>
            <person name="Ren Y."/>
            <person name="Gao C."/>
            <person name="Zhou Z."/>
            <person name="Ren Y."/>
            <person name="Cheng J."/>
            <person name="Wang W."/>
            <person name="Wang J."/>
            <person name="Qian W."/>
            <person name="Li D."/>
            <person name="Wang L."/>
        </authorList>
    </citation>
    <scope>NUCLEOTIDE SEQUENCE [LARGE SCALE GENOMIC DNA]</scope>
    <source>
        <strain evidence="1 2">M66-2</strain>
    </source>
</reference>
<evidence type="ECO:0000313" key="2">
    <source>
        <dbReference type="Proteomes" id="UP000001217"/>
    </source>
</evidence>
<dbReference type="EMBL" id="CP001233">
    <property type="protein sequence ID" value="ACP06398.1"/>
    <property type="molecule type" value="Genomic_DNA"/>
</dbReference>
<evidence type="ECO:0000313" key="1">
    <source>
        <dbReference type="EMBL" id="ACP06398.1"/>
    </source>
</evidence>
<name>C3LPH8_VIBCM</name>
<proteinExistence type="predicted"/>
<dbReference type="HOGENOM" id="CLU_3350021_0_0_6"/>
<dbReference type="Proteomes" id="UP000001217">
    <property type="component" value="Chromosome I"/>
</dbReference>
<gene>
    <name evidence="1" type="ordered locus">VCM66_2096</name>
</gene>